<protein>
    <submittedName>
        <fullName evidence="1">Uncharacterized protein</fullName>
    </submittedName>
</protein>
<sequence length="153" mass="16736">MGSLIFKGGDNKTVGINRVFYSSDAACTLISPVALIFSRARISTDGNEIIIFNGSKLPILHTCLCQSKLKWEMPPYLPKIMGIENSQTDDLTESSSKASTGNPTLGQLILLETNLDNDGNTINNVALLDKHSLTDLLHSIFRHIGNKFLATSW</sequence>
<name>A0A9Q3CVP5_9BASI</name>
<keyword evidence="2" id="KW-1185">Reference proteome</keyword>
<proteinExistence type="predicted"/>
<dbReference type="AlphaFoldDB" id="A0A9Q3CVP5"/>
<organism evidence="1 2">
    <name type="scientific">Austropuccinia psidii MF-1</name>
    <dbReference type="NCBI Taxonomy" id="1389203"/>
    <lineage>
        <taxon>Eukaryota</taxon>
        <taxon>Fungi</taxon>
        <taxon>Dikarya</taxon>
        <taxon>Basidiomycota</taxon>
        <taxon>Pucciniomycotina</taxon>
        <taxon>Pucciniomycetes</taxon>
        <taxon>Pucciniales</taxon>
        <taxon>Sphaerophragmiaceae</taxon>
        <taxon>Austropuccinia</taxon>
    </lineage>
</organism>
<comment type="caution">
    <text evidence="1">The sequence shown here is derived from an EMBL/GenBank/DDBJ whole genome shotgun (WGS) entry which is preliminary data.</text>
</comment>
<accession>A0A9Q3CVP5</accession>
<gene>
    <name evidence="1" type="ORF">O181_029002</name>
</gene>
<dbReference type="OrthoDB" id="2518422at2759"/>
<dbReference type="EMBL" id="AVOT02010003">
    <property type="protein sequence ID" value="MBW0489287.1"/>
    <property type="molecule type" value="Genomic_DNA"/>
</dbReference>
<evidence type="ECO:0000313" key="2">
    <source>
        <dbReference type="Proteomes" id="UP000765509"/>
    </source>
</evidence>
<evidence type="ECO:0000313" key="1">
    <source>
        <dbReference type="EMBL" id="MBW0489287.1"/>
    </source>
</evidence>
<dbReference type="Proteomes" id="UP000765509">
    <property type="component" value="Unassembled WGS sequence"/>
</dbReference>
<reference evidence="1" key="1">
    <citation type="submission" date="2021-03" db="EMBL/GenBank/DDBJ databases">
        <title>Draft genome sequence of rust myrtle Austropuccinia psidii MF-1, a brazilian biotype.</title>
        <authorList>
            <person name="Quecine M.C."/>
            <person name="Pachon D.M.R."/>
            <person name="Bonatelli M.L."/>
            <person name="Correr F.H."/>
            <person name="Franceschini L.M."/>
            <person name="Leite T.F."/>
            <person name="Margarido G.R.A."/>
            <person name="Almeida C.A."/>
            <person name="Ferrarezi J.A."/>
            <person name="Labate C.A."/>
        </authorList>
    </citation>
    <scope>NUCLEOTIDE SEQUENCE</scope>
    <source>
        <strain evidence="1">MF-1</strain>
    </source>
</reference>